<evidence type="ECO:0000313" key="2">
    <source>
        <dbReference type="EMBL" id="GEL03272.1"/>
    </source>
</evidence>
<dbReference type="GO" id="GO:0003677">
    <property type="term" value="F:DNA binding"/>
    <property type="evidence" value="ECO:0007669"/>
    <property type="project" value="InterPro"/>
</dbReference>
<sequence>MTTVLVRLTLPRPMSASHARHASAVRIPDPDIDTSGAGGKLFLLLLAGFAEFERNIIRERALSARTMSKLVHASKMTAWRAMNSRKSHHKPRLMIARRSLEPCN</sequence>
<feature type="domain" description="Resolvase/invertase-type recombinase catalytic" evidence="1">
    <location>
        <begin position="24"/>
        <end position="65"/>
    </location>
</feature>
<gene>
    <name evidence="2" type="ORF">SSA02_24350</name>
</gene>
<organism evidence="2 3">
    <name type="scientific">Swaminathania salitolerans</name>
    <dbReference type="NCBI Taxonomy" id="182838"/>
    <lineage>
        <taxon>Bacteria</taxon>
        <taxon>Pseudomonadati</taxon>
        <taxon>Pseudomonadota</taxon>
        <taxon>Alphaproteobacteria</taxon>
        <taxon>Acetobacterales</taxon>
        <taxon>Acetobacteraceae</taxon>
        <taxon>Swaminathania</taxon>
    </lineage>
</organism>
<dbReference type="GO" id="GO:0000150">
    <property type="term" value="F:DNA strand exchange activity"/>
    <property type="evidence" value="ECO:0007669"/>
    <property type="project" value="InterPro"/>
</dbReference>
<dbReference type="InterPro" id="IPR036162">
    <property type="entry name" value="Resolvase-like_N_sf"/>
</dbReference>
<accession>A0A511BT45</accession>
<evidence type="ECO:0000313" key="3">
    <source>
        <dbReference type="Proteomes" id="UP000321405"/>
    </source>
</evidence>
<dbReference type="InterPro" id="IPR006119">
    <property type="entry name" value="Resolv_N"/>
</dbReference>
<comment type="caution">
    <text evidence="2">The sequence shown here is derived from an EMBL/GenBank/DDBJ whole genome shotgun (WGS) entry which is preliminary data.</text>
</comment>
<dbReference type="Pfam" id="PF00239">
    <property type="entry name" value="Resolvase"/>
    <property type="match status" value="1"/>
</dbReference>
<dbReference type="SUPFAM" id="SSF53041">
    <property type="entry name" value="Resolvase-like"/>
    <property type="match status" value="1"/>
</dbReference>
<dbReference type="EMBL" id="BJVC01000007">
    <property type="protein sequence ID" value="GEL03272.1"/>
    <property type="molecule type" value="Genomic_DNA"/>
</dbReference>
<evidence type="ECO:0000259" key="1">
    <source>
        <dbReference type="Pfam" id="PF00239"/>
    </source>
</evidence>
<dbReference type="RefSeq" id="WP_222591085.1">
    <property type="nucleotide sequence ID" value="NZ_BJVC01000007.1"/>
</dbReference>
<name>A0A511BT45_9PROT</name>
<proteinExistence type="predicted"/>
<dbReference type="AlphaFoldDB" id="A0A511BT45"/>
<dbReference type="Proteomes" id="UP000321405">
    <property type="component" value="Unassembled WGS sequence"/>
</dbReference>
<keyword evidence="3" id="KW-1185">Reference proteome</keyword>
<protein>
    <recommendedName>
        <fullName evidence="1">Resolvase/invertase-type recombinase catalytic domain-containing protein</fullName>
    </recommendedName>
</protein>
<reference evidence="2 3" key="1">
    <citation type="submission" date="2019-07" db="EMBL/GenBank/DDBJ databases">
        <title>Whole genome shotgun sequence of Swaminathania salitolerans NBRC 104436.</title>
        <authorList>
            <person name="Hosoyama A."/>
            <person name="Uohara A."/>
            <person name="Ohji S."/>
            <person name="Ichikawa N."/>
        </authorList>
    </citation>
    <scope>NUCLEOTIDE SEQUENCE [LARGE SCALE GENOMIC DNA]</scope>
    <source>
        <strain evidence="2 3">NBRC 104436</strain>
    </source>
</reference>